<dbReference type="GO" id="GO:0016787">
    <property type="term" value="F:hydrolase activity"/>
    <property type="evidence" value="ECO:0007669"/>
    <property type="project" value="UniProtKB-KW"/>
</dbReference>
<dbReference type="PANTHER" id="PTHR43546">
    <property type="entry name" value="UPF0173 METAL-DEPENDENT HYDROLASE MJ1163-RELATED"/>
    <property type="match status" value="1"/>
</dbReference>
<feature type="domain" description="Metallo-beta-lactamase" evidence="2">
    <location>
        <begin position="6"/>
        <end position="210"/>
    </location>
</feature>
<dbReference type="Pfam" id="PF12706">
    <property type="entry name" value="Lactamase_B_2"/>
    <property type="match status" value="1"/>
</dbReference>
<dbReference type="InterPro" id="IPR036866">
    <property type="entry name" value="RibonucZ/Hydroxyglut_hydro"/>
</dbReference>
<keyword evidence="1" id="KW-0378">Hydrolase</keyword>
<dbReference type="RefSeq" id="WP_075870475.1">
    <property type="nucleotide sequence ID" value="NZ_CALYQA010000001.1"/>
</dbReference>
<dbReference type="SUPFAM" id="SSF56281">
    <property type="entry name" value="Metallo-hydrolase/oxidoreductase"/>
    <property type="match status" value="1"/>
</dbReference>
<gene>
    <name evidence="3" type="ORF">PEB0149_009510</name>
</gene>
<proteinExistence type="predicted"/>
<evidence type="ECO:0000256" key="1">
    <source>
        <dbReference type="ARBA" id="ARBA00022801"/>
    </source>
</evidence>
<reference evidence="3 4" key="1">
    <citation type="submission" date="2016-12" db="EMBL/GenBank/DDBJ databases">
        <title>Comparative genomics of Bartonella apis.</title>
        <authorList>
            <person name="Engel P."/>
        </authorList>
    </citation>
    <scope>NUCLEOTIDE SEQUENCE [LARGE SCALE GENOMIC DNA]</scope>
    <source>
        <strain evidence="3 4">PEB0149</strain>
    </source>
</reference>
<dbReference type="Gene3D" id="3.60.15.10">
    <property type="entry name" value="Ribonuclease Z/Hydroxyacylglutathione hydrolase-like"/>
    <property type="match status" value="1"/>
</dbReference>
<name>A0A1R0F965_9HYPH</name>
<sequence length="260" mass="29208">MKFTFIRNATVILDYAGKHILIDPMLAEKDRYPGLPGTVHSERRFPRVELPLDARDIIKNVDAIFLSHTHPDHWDEVATGLIDKEQKIFVQNEKDKEFLESQGFKNLAVLPQKLDYENGIHVTKTLCQHGSNEAFKNHEVGEVLGHATGFIFEAPNEPTLYFAGDTIWIDAVENNLKQYKPEVVVLHAGDAQLQGFGSIIMGKEDVVHAHKIAPQSKLVAIHMEACNHAVLSRKELRSYVDKAGIGQSVIIPLEGDKLEF</sequence>
<dbReference type="AlphaFoldDB" id="A0A1R0F965"/>
<dbReference type="InterPro" id="IPR001279">
    <property type="entry name" value="Metallo-B-lactamas"/>
</dbReference>
<comment type="caution">
    <text evidence="3">The sequence shown here is derived from an EMBL/GenBank/DDBJ whole genome shotgun (WGS) entry which is preliminary data.</text>
</comment>
<evidence type="ECO:0000313" key="3">
    <source>
        <dbReference type="EMBL" id="OLY43524.1"/>
    </source>
</evidence>
<accession>A0A1R0F965</accession>
<dbReference type="Proteomes" id="UP000187344">
    <property type="component" value="Unassembled WGS sequence"/>
</dbReference>
<dbReference type="InterPro" id="IPR050114">
    <property type="entry name" value="UPF0173_UPF0282_UlaG_hydrolase"/>
</dbReference>
<organism evidence="3 4">
    <name type="scientific">Bartonella apis</name>
    <dbReference type="NCBI Taxonomy" id="1686310"/>
    <lineage>
        <taxon>Bacteria</taxon>
        <taxon>Pseudomonadati</taxon>
        <taxon>Pseudomonadota</taxon>
        <taxon>Alphaproteobacteria</taxon>
        <taxon>Hyphomicrobiales</taxon>
        <taxon>Bartonellaceae</taxon>
        <taxon>Bartonella</taxon>
    </lineage>
</organism>
<keyword evidence="4" id="KW-1185">Reference proteome</keyword>
<evidence type="ECO:0000313" key="4">
    <source>
        <dbReference type="Proteomes" id="UP000187344"/>
    </source>
</evidence>
<dbReference type="EMBL" id="LXYT01000002">
    <property type="protein sequence ID" value="OLY43524.1"/>
    <property type="molecule type" value="Genomic_DNA"/>
</dbReference>
<dbReference type="SMART" id="SM00849">
    <property type="entry name" value="Lactamase_B"/>
    <property type="match status" value="1"/>
</dbReference>
<dbReference type="OrthoDB" id="9805728at2"/>
<evidence type="ECO:0000259" key="2">
    <source>
        <dbReference type="SMART" id="SM00849"/>
    </source>
</evidence>
<dbReference type="PANTHER" id="PTHR43546:SF9">
    <property type="entry name" value="L-ASCORBATE-6-PHOSPHATE LACTONASE ULAG-RELATED"/>
    <property type="match status" value="1"/>
</dbReference>
<protein>
    <submittedName>
        <fullName evidence="3">L-ascorbate metabolism protein UlaG, beta-lactamase superfamily</fullName>
    </submittedName>
</protein>